<dbReference type="GO" id="GO:0008961">
    <property type="term" value="F:phosphatidylglycerol-prolipoprotein diacylglyceryl transferase activity"/>
    <property type="evidence" value="ECO:0007669"/>
    <property type="project" value="InterPro"/>
</dbReference>
<keyword evidence="1" id="KW-0472">Membrane</keyword>
<feature type="transmembrane region" description="Helical" evidence="1">
    <location>
        <begin position="53"/>
        <end position="72"/>
    </location>
</feature>
<sequence length="239" mass="26688">MDMLALLGGFTIGEITIPYAWIGVFLGVYLGTQFMKWYVRRTSIQQGQQISELLLSIVLVGVLGWKFSNLLLNPMDAIHNPLSMLAIPGSTYAGEAGLLVALTYGSYKWWRLKPIWRSVINIWPIGLVAGGAVTELFWLSLGKTTHLPWGVHAYGQVYQPTNFYESMVLWISLAIVWKMRVRNKGSWLLIFVGIGSLLVSITAVNTWVIIGLSPGQWVALVLALLGIISVRENDRRQIV</sequence>
<reference evidence="2 3" key="1">
    <citation type="submission" date="2015-12" db="EMBL/GenBank/DDBJ databases">
        <title>Draft genome sequence of Acidibacillus ferrooxidans ITV001, isolated from a chalcopyrite acid mine drainage site in Brazil.</title>
        <authorList>
            <person name="Dall'Agnol H."/>
            <person name="Nancucheo I."/>
            <person name="Johnson B."/>
            <person name="Oliveira R."/>
            <person name="Leite L."/>
            <person name="Pylro V."/>
            <person name="Nunes G.L."/>
            <person name="Tzotzos G."/>
            <person name="Fernandes G.R."/>
            <person name="Dutra J."/>
            <person name="Orellana S.C."/>
            <person name="Oliveira G."/>
        </authorList>
    </citation>
    <scope>NUCLEOTIDE SEQUENCE [LARGE SCALE GENOMIC DNA]</scope>
    <source>
        <strain evidence="3">ITV01</strain>
    </source>
</reference>
<protein>
    <recommendedName>
        <fullName evidence="4">Diacylglyceryl transferase</fullName>
    </recommendedName>
</protein>
<feature type="transmembrane region" description="Helical" evidence="1">
    <location>
        <begin position="161"/>
        <end position="179"/>
    </location>
</feature>
<feature type="transmembrane region" description="Helical" evidence="1">
    <location>
        <begin position="214"/>
        <end position="230"/>
    </location>
</feature>
<name>A0A101XTP5_9BACL</name>
<dbReference type="OrthoDB" id="1796359at2"/>
<feature type="transmembrane region" description="Helical" evidence="1">
    <location>
        <begin position="92"/>
        <end position="110"/>
    </location>
</feature>
<evidence type="ECO:0000256" key="1">
    <source>
        <dbReference type="SAM" id="Phobius"/>
    </source>
</evidence>
<keyword evidence="3" id="KW-1185">Reference proteome</keyword>
<dbReference type="RefSeq" id="WP_082685428.1">
    <property type="nucleotide sequence ID" value="NZ_LPVJ01000003.1"/>
</dbReference>
<dbReference type="GO" id="GO:0005886">
    <property type="term" value="C:plasma membrane"/>
    <property type="evidence" value="ECO:0007669"/>
    <property type="project" value="InterPro"/>
</dbReference>
<dbReference type="AlphaFoldDB" id="A0A101XTP5"/>
<keyword evidence="1" id="KW-0812">Transmembrane</keyword>
<accession>A0A101XTP5</accession>
<comment type="caution">
    <text evidence="2">The sequence shown here is derived from an EMBL/GenBank/DDBJ whole genome shotgun (WGS) entry which is preliminary data.</text>
</comment>
<evidence type="ECO:0000313" key="3">
    <source>
        <dbReference type="Proteomes" id="UP000053557"/>
    </source>
</evidence>
<dbReference type="GO" id="GO:0042158">
    <property type="term" value="P:lipoprotein biosynthetic process"/>
    <property type="evidence" value="ECO:0007669"/>
    <property type="project" value="InterPro"/>
</dbReference>
<proteinExistence type="predicted"/>
<organism evidence="2 3">
    <name type="scientific">Ferroacidibacillus organovorans</name>
    <dbReference type="NCBI Taxonomy" id="1765683"/>
    <lineage>
        <taxon>Bacteria</taxon>
        <taxon>Bacillati</taxon>
        <taxon>Bacillota</taxon>
        <taxon>Bacilli</taxon>
        <taxon>Bacillales</taxon>
        <taxon>Alicyclobacillaceae</taxon>
        <taxon>Ferroacidibacillus</taxon>
    </lineage>
</organism>
<dbReference type="EMBL" id="LPVJ01000003">
    <property type="protein sequence ID" value="KUO97255.1"/>
    <property type="molecule type" value="Genomic_DNA"/>
</dbReference>
<feature type="transmembrane region" description="Helical" evidence="1">
    <location>
        <begin position="122"/>
        <end position="141"/>
    </location>
</feature>
<feature type="transmembrane region" description="Helical" evidence="1">
    <location>
        <begin position="6"/>
        <end position="32"/>
    </location>
</feature>
<gene>
    <name evidence="2" type="ORF">ATW55_11730</name>
</gene>
<evidence type="ECO:0008006" key="4">
    <source>
        <dbReference type="Google" id="ProtNLM"/>
    </source>
</evidence>
<dbReference type="Proteomes" id="UP000053557">
    <property type="component" value="Unassembled WGS sequence"/>
</dbReference>
<feature type="transmembrane region" description="Helical" evidence="1">
    <location>
        <begin position="186"/>
        <end position="208"/>
    </location>
</feature>
<dbReference type="Pfam" id="PF01790">
    <property type="entry name" value="LGT"/>
    <property type="match status" value="1"/>
</dbReference>
<keyword evidence="1" id="KW-1133">Transmembrane helix</keyword>
<dbReference type="InterPro" id="IPR001640">
    <property type="entry name" value="Lgt"/>
</dbReference>
<evidence type="ECO:0000313" key="2">
    <source>
        <dbReference type="EMBL" id="KUO97255.1"/>
    </source>
</evidence>